<accession>A0AAN7AST5</accession>
<feature type="compositionally biased region" description="Low complexity" evidence="1">
    <location>
        <begin position="194"/>
        <end position="222"/>
    </location>
</feature>
<evidence type="ECO:0000313" key="3">
    <source>
        <dbReference type="Proteomes" id="UP001303160"/>
    </source>
</evidence>
<dbReference type="Proteomes" id="UP001303160">
    <property type="component" value="Unassembled WGS sequence"/>
</dbReference>
<protein>
    <submittedName>
        <fullName evidence="2">Uncharacterized protein</fullName>
    </submittedName>
</protein>
<feature type="compositionally biased region" description="Basic and acidic residues" evidence="1">
    <location>
        <begin position="126"/>
        <end position="145"/>
    </location>
</feature>
<evidence type="ECO:0000313" key="2">
    <source>
        <dbReference type="EMBL" id="KAK4197272.1"/>
    </source>
</evidence>
<dbReference type="EMBL" id="MU863966">
    <property type="protein sequence ID" value="KAK4197272.1"/>
    <property type="molecule type" value="Genomic_DNA"/>
</dbReference>
<keyword evidence="3" id="KW-1185">Reference proteome</keyword>
<dbReference type="AlphaFoldDB" id="A0AAN7AST5"/>
<proteinExistence type="predicted"/>
<reference evidence="2" key="2">
    <citation type="submission" date="2023-05" db="EMBL/GenBank/DDBJ databases">
        <authorList>
            <consortium name="Lawrence Berkeley National Laboratory"/>
            <person name="Steindorff A."/>
            <person name="Hensen N."/>
            <person name="Bonometti L."/>
            <person name="Westerberg I."/>
            <person name="Brannstrom I.O."/>
            <person name="Guillou S."/>
            <person name="Cros-Aarteil S."/>
            <person name="Calhoun S."/>
            <person name="Haridas S."/>
            <person name="Kuo A."/>
            <person name="Mondo S."/>
            <person name="Pangilinan J."/>
            <person name="Riley R."/>
            <person name="Labutti K."/>
            <person name="Andreopoulos B."/>
            <person name="Lipzen A."/>
            <person name="Chen C."/>
            <person name="Yanf M."/>
            <person name="Daum C."/>
            <person name="Ng V."/>
            <person name="Clum A."/>
            <person name="Ohm R."/>
            <person name="Martin F."/>
            <person name="Silar P."/>
            <person name="Natvig D."/>
            <person name="Lalanne C."/>
            <person name="Gautier V."/>
            <person name="Ament-Velasquez S.L."/>
            <person name="Kruys A."/>
            <person name="Hutchinson M.I."/>
            <person name="Powell A.J."/>
            <person name="Barry K."/>
            <person name="Miller A.N."/>
            <person name="Grigoriev I.V."/>
            <person name="Debuchy R."/>
            <person name="Gladieux P."/>
            <person name="Thoren M.H."/>
            <person name="Johannesson H."/>
        </authorList>
    </citation>
    <scope>NUCLEOTIDE SEQUENCE</scope>
    <source>
        <strain evidence="2">CBS 315.58</strain>
    </source>
</reference>
<sequence>MRRRRSSRKRYNAGVEGPQSNFWRFIHTHQRIDYSNALLASRLSLRSCALSLLCTRITPTLLATSPDSPRHLLDSHLVEEGPLDSDIRPTNSWVLAPTEGAEARTRLRGGRAPKKSKKANKKAHKKEKEKAERRAMREADKKVFLAEEAESQASAPRGSSLAPTTAVAGPSRMQTVSSTSHVATGPTLRAPSHPASTSNSRAPSTSRAPSSSSRTATPANPAARREASLEWANAQHGAAAAATAANTNVEINPGVNLAVDLREELEDALAEAMGDKLPDLPPPGPLREPPVRERCQATWERMNWGSFWK</sequence>
<name>A0AAN7AST5_9PEZI</name>
<feature type="region of interest" description="Disordered" evidence="1">
    <location>
        <begin position="81"/>
        <end position="234"/>
    </location>
</feature>
<feature type="compositionally biased region" description="Polar residues" evidence="1">
    <location>
        <begin position="172"/>
        <end position="182"/>
    </location>
</feature>
<evidence type="ECO:0000256" key="1">
    <source>
        <dbReference type="SAM" id="MobiDB-lite"/>
    </source>
</evidence>
<comment type="caution">
    <text evidence="2">The sequence shown here is derived from an EMBL/GenBank/DDBJ whole genome shotgun (WGS) entry which is preliminary data.</text>
</comment>
<gene>
    <name evidence="2" type="ORF">QBC40DRAFT_106408</name>
</gene>
<feature type="compositionally biased region" description="Basic residues" evidence="1">
    <location>
        <begin position="106"/>
        <end position="125"/>
    </location>
</feature>
<reference evidence="2" key="1">
    <citation type="journal article" date="2023" name="Mol. Phylogenet. Evol.">
        <title>Genome-scale phylogeny and comparative genomics of the fungal order Sordariales.</title>
        <authorList>
            <person name="Hensen N."/>
            <person name="Bonometti L."/>
            <person name="Westerberg I."/>
            <person name="Brannstrom I.O."/>
            <person name="Guillou S."/>
            <person name="Cros-Aarteil S."/>
            <person name="Calhoun S."/>
            <person name="Haridas S."/>
            <person name="Kuo A."/>
            <person name="Mondo S."/>
            <person name="Pangilinan J."/>
            <person name="Riley R."/>
            <person name="LaButti K."/>
            <person name="Andreopoulos B."/>
            <person name="Lipzen A."/>
            <person name="Chen C."/>
            <person name="Yan M."/>
            <person name="Daum C."/>
            <person name="Ng V."/>
            <person name="Clum A."/>
            <person name="Steindorff A."/>
            <person name="Ohm R.A."/>
            <person name="Martin F."/>
            <person name="Silar P."/>
            <person name="Natvig D.O."/>
            <person name="Lalanne C."/>
            <person name="Gautier V."/>
            <person name="Ament-Velasquez S.L."/>
            <person name="Kruys A."/>
            <person name="Hutchinson M.I."/>
            <person name="Powell A.J."/>
            <person name="Barry K."/>
            <person name="Miller A.N."/>
            <person name="Grigoriev I.V."/>
            <person name="Debuchy R."/>
            <person name="Gladieux P."/>
            <person name="Hiltunen Thoren M."/>
            <person name="Johannesson H."/>
        </authorList>
    </citation>
    <scope>NUCLEOTIDE SEQUENCE</scope>
    <source>
        <strain evidence="2">CBS 315.58</strain>
    </source>
</reference>
<organism evidence="2 3">
    <name type="scientific">Triangularia verruculosa</name>
    <dbReference type="NCBI Taxonomy" id="2587418"/>
    <lineage>
        <taxon>Eukaryota</taxon>
        <taxon>Fungi</taxon>
        <taxon>Dikarya</taxon>
        <taxon>Ascomycota</taxon>
        <taxon>Pezizomycotina</taxon>
        <taxon>Sordariomycetes</taxon>
        <taxon>Sordariomycetidae</taxon>
        <taxon>Sordariales</taxon>
        <taxon>Podosporaceae</taxon>
        <taxon>Triangularia</taxon>
    </lineage>
</organism>